<dbReference type="Pfam" id="PF00912">
    <property type="entry name" value="Transgly"/>
    <property type="match status" value="1"/>
</dbReference>
<dbReference type="InterPro" id="IPR009647">
    <property type="entry name" value="PBP_C"/>
</dbReference>
<dbReference type="GO" id="GO:0030288">
    <property type="term" value="C:outer membrane-bounded periplasmic space"/>
    <property type="evidence" value="ECO:0007669"/>
    <property type="project" value="TreeGrafter"/>
</dbReference>
<dbReference type="EMBL" id="RXOC01000021">
    <property type="protein sequence ID" value="RXF67038.1"/>
    <property type="molecule type" value="Genomic_DNA"/>
</dbReference>
<evidence type="ECO:0000313" key="15">
    <source>
        <dbReference type="EMBL" id="RXF67038.1"/>
    </source>
</evidence>
<feature type="domain" description="Penicillin-binding protein transpeptidase" evidence="12">
    <location>
        <begin position="307"/>
        <end position="545"/>
    </location>
</feature>
<dbReference type="NCBIfam" id="TIGR02073">
    <property type="entry name" value="PBP_1c"/>
    <property type="match status" value="1"/>
</dbReference>
<dbReference type="InterPro" id="IPR001264">
    <property type="entry name" value="Glyco_trans_51"/>
</dbReference>
<gene>
    <name evidence="15" type="primary">pbpC</name>
    <name evidence="15" type="ORF">EKH83_20765</name>
</gene>
<dbReference type="PANTHER" id="PTHR32282">
    <property type="entry name" value="BINDING PROTEIN TRANSPEPTIDASE, PUTATIVE-RELATED"/>
    <property type="match status" value="1"/>
</dbReference>
<evidence type="ECO:0000256" key="8">
    <source>
        <dbReference type="ARBA" id="ARBA00022801"/>
    </source>
</evidence>
<comment type="similarity">
    <text evidence="2">In the C-terminal section; belongs to the transpeptidase family.</text>
</comment>
<feature type="domain" description="Glycosyl transferase family 51" evidence="13">
    <location>
        <begin position="67"/>
        <end position="223"/>
    </location>
</feature>
<dbReference type="Proteomes" id="UP000290848">
    <property type="component" value="Unassembled WGS sequence"/>
</dbReference>
<keyword evidence="6" id="KW-0328">Glycosyltransferase</keyword>
<dbReference type="GO" id="GO:0008658">
    <property type="term" value="F:penicillin binding"/>
    <property type="evidence" value="ECO:0007669"/>
    <property type="project" value="InterPro"/>
</dbReference>
<evidence type="ECO:0000256" key="5">
    <source>
        <dbReference type="ARBA" id="ARBA00022670"/>
    </source>
</evidence>
<comment type="caution">
    <text evidence="15">The sequence shown here is derived from an EMBL/GenBank/DDBJ whole genome shotgun (WGS) entry which is preliminary data.</text>
</comment>
<dbReference type="PANTHER" id="PTHR32282:SF15">
    <property type="entry name" value="PENICILLIN-BINDING PROTEIN 1C"/>
    <property type="match status" value="1"/>
</dbReference>
<evidence type="ECO:0000256" key="11">
    <source>
        <dbReference type="ARBA" id="ARBA00049902"/>
    </source>
</evidence>
<keyword evidence="5" id="KW-0645">Protease</keyword>
<dbReference type="SUPFAM" id="SSF56601">
    <property type="entry name" value="beta-lactamase/transpeptidase-like"/>
    <property type="match status" value="1"/>
</dbReference>
<dbReference type="EC" id="2.4.99.28" evidence="10"/>
<dbReference type="SUPFAM" id="SSF53955">
    <property type="entry name" value="Lysozyme-like"/>
    <property type="match status" value="1"/>
</dbReference>
<keyword evidence="7" id="KW-0808">Transferase</keyword>
<evidence type="ECO:0000259" key="14">
    <source>
        <dbReference type="Pfam" id="PF06832"/>
    </source>
</evidence>
<evidence type="ECO:0000256" key="6">
    <source>
        <dbReference type="ARBA" id="ARBA00022676"/>
    </source>
</evidence>
<dbReference type="Gene3D" id="1.10.3810.10">
    <property type="entry name" value="Biosynthetic peptidoglycan transglycosylase-like"/>
    <property type="match status" value="1"/>
</dbReference>
<dbReference type="InterPro" id="IPR050396">
    <property type="entry name" value="Glycosyltr_51/Transpeptidase"/>
</dbReference>
<keyword evidence="9" id="KW-0511">Multifunctional enzyme</keyword>
<evidence type="ECO:0000256" key="2">
    <source>
        <dbReference type="ARBA" id="ARBA00007090"/>
    </source>
</evidence>
<accession>A0A4Q0M2G0</accession>
<evidence type="ECO:0000256" key="7">
    <source>
        <dbReference type="ARBA" id="ARBA00022679"/>
    </source>
</evidence>
<feature type="domain" description="Penicillin-binding C-terminal" evidence="14">
    <location>
        <begin position="703"/>
        <end position="787"/>
    </location>
</feature>
<dbReference type="InterPro" id="IPR012338">
    <property type="entry name" value="Beta-lactam/transpept-like"/>
</dbReference>
<dbReference type="GO" id="GO:0008955">
    <property type="term" value="F:peptidoglycan glycosyltransferase activity"/>
    <property type="evidence" value="ECO:0007669"/>
    <property type="project" value="UniProtKB-EC"/>
</dbReference>
<dbReference type="Pfam" id="PF06832">
    <property type="entry name" value="BiPBP_C"/>
    <property type="match status" value="1"/>
</dbReference>
<dbReference type="InterPro" id="IPR011815">
    <property type="entry name" value="PBP_1c"/>
</dbReference>
<reference evidence="15 16" key="1">
    <citation type="submission" date="2018-12" db="EMBL/GenBank/DDBJ databases">
        <title>The Draft Genome Sequence of the Soil Bacterium Pedobacter tournemirensis R1.</title>
        <authorList>
            <person name="He J."/>
        </authorList>
    </citation>
    <scope>NUCLEOTIDE SEQUENCE [LARGE SCALE GENOMIC DNA]</scope>
    <source>
        <strain evidence="15 16">R1</strain>
    </source>
</reference>
<dbReference type="InterPro" id="IPR023346">
    <property type="entry name" value="Lysozyme-like_dom_sf"/>
</dbReference>
<dbReference type="InterPro" id="IPR036950">
    <property type="entry name" value="PBP_transglycosylase"/>
</dbReference>
<name>A0A4Q0M2G0_9SPHI</name>
<dbReference type="Gene3D" id="3.40.710.10">
    <property type="entry name" value="DD-peptidase/beta-lactamase superfamily"/>
    <property type="match status" value="1"/>
</dbReference>
<evidence type="ECO:0000256" key="1">
    <source>
        <dbReference type="ARBA" id="ARBA00004752"/>
    </source>
</evidence>
<dbReference type="GO" id="GO:0004180">
    <property type="term" value="F:carboxypeptidase activity"/>
    <property type="evidence" value="ECO:0007669"/>
    <property type="project" value="UniProtKB-KW"/>
</dbReference>
<comment type="similarity">
    <text evidence="3">In the N-terminal section; belongs to the glycosyltransferase 51 family.</text>
</comment>
<protein>
    <recommendedName>
        <fullName evidence="10">peptidoglycan glycosyltransferase</fullName>
        <ecNumber evidence="10">2.4.99.28</ecNumber>
    </recommendedName>
</protein>
<dbReference type="GO" id="GO:0009252">
    <property type="term" value="P:peptidoglycan biosynthetic process"/>
    <property type="evidence" value="ECO:0007669"/>
    <property type="project" value="InterPro"/>
</dbReference>
<evidence type="ECO:0000256" key="9">
    <source>
        <dbReference type="ARBA" id="ARBA00023268"/>
    </source>
</evidence>
<evidence type="ECO:0000259" key="13">
    <source>
        <dbReference type="Pfam" id="PF00912"/>
    </source>
</evidence>
<comment type="catalytic activity">
    <reaction evidence="11">
        <text>[GlcNAc-(1-&gt;4)-Mur2Ac(oyl-L-Ala-gamma-D-Glu-L-Lys-D-Ala-D-Ala)](n)-di-trans,octa-cis-undecaprenyl diphosphate + beta-D-GlcNAc-(1-&gt;4)-Mur2Ac(oyl-L-Ala-gamma-D-Glu-L-Lys-D-Ala-D-Ala)-di-trans,octa-cis-undecaprenyl diphosphate = [GlcNAc-(1-&gt;4)-Mur2Ac(oyl-L-Ala-gamma-D-Glu-L-Lys-D-Ala-D-Ala)](n+1)-di-trans,octa-cis-undecaprenyl diphosphate + di-trans,octa-cis-undecaprenyl diphosphate + H(+)</text>
        <dbReference type="Rhea" id="RHEA:23708"/>
        <dbReference type="Rhea" id="RHEA-COMP:9602"/>
        <dbReference type="Rhea" id="RHEA-COMP:9603"/>
        <dbReference type="ChEBI" id="CHEBI:15378"/>
        <dbReference type="ChEBI" id="CHEBI:58405"/>
        <dbReference type="ChEBI" id="CHEBI:60033"/>
        <dbReference type="ChEBI" id="CHEBI:78435"/>
        <dbReference type="EC" id="2.4.99.28"/>
    </reaction>
</comment>
<evidence type="ECO:0000256" key="4">
    <source>
        <dbReference type="ARBA" id="ARBA00022645"/>
    </source>
</evidence>
<dbReference type="GO" id="GO:0006508">
    <property type="term" value="P:proteolysis"/>
    <property type="evidence" value="ECO:0007669"/>
    <property type="project" value="UniProtKB-KW"/>
</dbReference>
<dbReference type="InterPro" id="IPR001460">
    <property type="entry name" value="PCN-bd_Tpept"/>
</dbReference>
<dbReference type="AlphaFoldDB" id="A0A4Q0M2G0"/>
<proteinExistence type="inferred from homology"/>
<comment type="pathway">
    <text evidence="1">Cell wall biogenesis; peptidoglycan biosynthesis.</text>
</comment>
<evidence type="ECO:0000256" key="10">
    <source>
        <dbReference type="ARBA" id="ARBA00044770"/>
    </source>
</evidence>
<keyword evidence="4" id="KW-0121">Carboxypeptidase</keyword>
<keyword evidence="8" id="KW-0378">Hydrolase</keyword>
<evidence type="ECO:0000313" key="16">
    <source>
        <dbReference type="Proteomes" id="UP000290848"/>
    </source>
</evidence>
<dbReference type="Pfam" id="PF00905">
    <property type="entry name" value="Transpeptidase"/>
    <property type="match status" value="1"/>
</dbReference>
<evidence type="ECO:0000259" key="12">
    <source>
        <dbReference type="Pfam" id="PF00905"/>
    </source>
</evidence>
<evidence type="ECO:0000256" key="3">
    <source>
        <dbReference type="ARBA" id="ARBA00007739"/>
    </source>
</evidence>
<sequence>MGRGVAGKLTLRKKIMAGLSVSCLIAFWLCLPDPLFTRPVSFVIEDSKGELLGASVAEDGQWRFPLADSVPDKFKKCITAFEDKRFNIHPGVDLLSLARAIRQNIAAGRVVSGGSTITMQVIRLATGSKRTVANKILESIRAVRLEMTFSKSEILALYASNAPFGSNVVGLEAASWRYFGRSADQLSWGETAALAVLPNAPSLVHPGRNRKVLLQKRNRLISTLRQEGIINSTEEKLAKLEPVPQKPIPLPQLAPHLLALAKKDYHAGKLNSSRIKTSVSLQLQQQVDGVLNIHHERLLANGVNNLAALILDIETGNVLAYNGNIFRPENKEIESHVDIIQSRRSPGSILKPLLYAAMLSEGMLLPNSLVADIPTQIAGYQPNNYDLGYDGAVPASKALARSLNVPAVRMLRQYKYERFHDILKKLGITTLNQPPDFYGLSLILGGGEVSMWDIAGVYARMARALIHGSQERSHRAKWHAPRYIADSQDKNHVSNESAMLLDRGAIWNTFEAMNEVMRPGEEQLWQQFDSSQKIAWKTGTSFGFRDAWAIGLSTKYVVAVWAGNADGEGRPGLTGIDAAAPVLFDIFRLLPSSAGKWFTMPAADMVKIDACAESGFRASELCVHKQAEFVPKAGLKAPVCPYHRLIHLDKSEKWQVTDDCVQPSDMVHKAWFVLPPAMEYYYQNKDFRYKPLPPFRPGCVGSDASASSPMEMIYPKDNARIYVPYELSGARGQVIFNAAHRKAGETIYWHLDDEYIGSTGNLHQLALNPAAGRHTITLIDMEGNRLEQTFTILDKEKN</sequence>
<organism evidence="15 16">
    <name type="scientific">Arcticibacter tournemirensis</name>
    <dbReference type="NCBI Taxonomy" id="699437"/>
    <lineage>
        <taxon>Bacteria</taxon>
        <taxon>Pseudomonadati</taxon>
        <taxon>Bacteroidota</taxon>
        <taxon>Sphingobacteriia</taxon>
        <taxon>Sphingobacteriales</taxon>
        <taxon>Sphingobacteriaceae</taxon>
        <taxon>Arcticibacter</taxon>
    </lineage>
</organism>